<comment type="subcellular location">
    <subcellularLocation>
        <location evidence="1">Cell membrane</location>
        <topology evidence="1">Multi-pass membrane protein</topology>
    </subcellularLocation>
</comment>
<evidence type="ECO:0000256" key="3">
    <source>
        <dbReference type="ARBA" id="ARBA00022692"/>
    </source>
</evidence>
<keyword evidence="3 6" id="KW-0812">Transmembrane</keyword>
<gene>
    <name evidence="8" type="ORF">GC106_6580</name>
</gene>
<evidence type="ECO:0000256" key="1">
    <source>
        <dbReference type="ARBA" id="ARBA00004651"/>
    </source>
</evidence>
<reference evidence="8 9" key="1">
    <citation type="submission" date="2020-01" db="EMBL/GenBank/DDBJ databases">
        <title>Kibdelosporangium persica a novel Actinomycetes from a hot desert in Iran.</title>
        <authorList>
            <person name="Safaei N."/>
            <person name="Zaburannyi N."/>
            <person name="Mueller R."/>
            <person name="Wink J."/>
        </authorList>
    </citation>
    <scope>NUCLEOTIDE SEQUENCE [LARGE SCALE GENOMIC DNA]</scope>
    <source>
        <strain evidence="8 9">4NS15</strain>
    </source>
</reference>
<evidence type="ECO:0000256" key="2">
    <source>
        <dbReference type="ARBA" id="ARBA00022475"/>
    </source>
</evidence>
<evidence type="ECO:0000259" key="7">
    <source>
        <dbReference type="Pfam" id="PF02687"/>
    </source>
</evidence>
<dbReference type="InterPro" id="IPR003838">
    <property type="entry name" value="ABC3_permease_C"/>
</dbReference>
<name>A0ABX2EWT6_9PSEU</name>
<feature type="transmembrane region" description="Helical" evidence="6">
    <location>
        <begin position="12"/>
        <end position="32"/>
    </location>
</feature>
<sequence length="156" mass="16552">MRMHPIHAGKQMGAGAVLCCVVAIGLLIVLIVAQVSGWWLLPMFALTEVVVYRAFSSNVRQRRRDLALLRCFGASRAQVFNGVLTEAAWVGVLGALAGFFGVLILLDILDFNLAVFAAVVGATGAVLAALVPAFRASRIPPSGPSERPPRRLSTVA</sequence>
<organism evidence="8 9">
    <name type="scientific">Kibdelosporangium persicum</name>
    <dbReference type="NCBI Taxonomy" id="2698649"/>
    <lineage>
        <taxon>Bacteria</taxon>
        <taxon>Bacillati</taxon>
        <taxon>Actinomycetota</taxon>
        <taxon>Actinomycetes</taxon>
        <taxon>Pseudonocardiales</taxon>
        <taxon>Pseudonocardiaceae</taxon>
        <taxon>Kibdelosporangium</taxon>
    </lineage>
</organism>
<keyword evidence="5 6" id="KW-0472">Membrane</keyword>
<comment type="caution">
    <text evidence="8">The sequence shown here is derived from an EMBL/GenBank/DDBJ whole genome shotgun (WGS) entry which is preliminary data.</text>
</comment>
<feature type="transmembrane region" description="Helical" evidence="6">
    <location>
        <begin position="79"/>
        <end position="105"/>
    </location>
</feature>
<dbReference type="Proteomes" id="UP000763557">
    <property type="component" value="Unassembled WGS sequence"/>
</dbReference>
<proteinExistence type="predicted"/>
<evidence type="ECO:0000256" key="6">
    <source>
        <dbReference type="SAM" id="Phobius"/>
    </source>
</evidence>
<evidence type="ECO:0000313" key="9">
    <source>
        <dbReference type="Proteomes" id="UP000763557"/>
    </source>
</evidence>
<keyword evidence="4 6" id="KW-1133">Transmembrane helix</keyword>
<dbReference type="EMBL" id="JAAATY010000001">
    <property type="protein sequence ID" value="NRN63457.1"/>
    <property type="molecule type" value="Genomic_DNA"/>
</dbReference>
<evidence type="ECO:0000256" key="5">
    <source>
        <dbReference type="ARBA" id="ARBA00023136"/>
    </source>
</evidence>
<protein>
    <submittedName>
        <fullName evidence="8">FtsX domain-containing protein</fullName>
    </submittedName>
</protein>
<evidence type="ECO:0000313" key="8">
    <source>
        <dbReference type="EMBL" id="NRN63457.1"/>
    </source>
</evidence>
<keyword evidence="9" id="KW-1185">Reference proteome</keyword>
<accession>A0ABX2EWT6</accession>
<keyword evidence="2" id="KW-1003">Cell membrane</keyword>
<feature type="domain" description="ABC3 transporter permease C-terminal" evidence="7">
    <location>
        <begin position="49"/>
        <end position="139"/>
    </location>
</feature>
<dbReference type="Pfam" id="PF02687">
    <property type="entry name" value="FtsX"/>
    <property type="match status" value="1"/>
</dbReference>
<evidence type="ECO:0000256" key="4">
    <source>
        <dbReference type="ARBA" id="ARBA00022989"/>
    </source>
</evidence>
<feature type="transmembrane region" description="Helical" evidence="6">
    <location>
        <begin position="111"/>
        <end position="134"/>
    </location>
</feature>